<feature type="compositionally biased region" description="Polar residues" evidence="1">
    <location>
        <begin position="18"/>
        <end position="27"/>
    </location>
</feature>
<keyword evidence="3" id="KW-1185">Reference proteome</keyword>
<dbReference type="EMBL" id="KV784358">
    <property type="protein sequence ID" value="OEU17037.1"/>
    <property type="molecule type" value="Genomic_DNA"/>
</dbReference>
<dbReference type="InParanoid" id="A0A1E7FFW2"/>
<name>A0A1E7FFW2_9STRA</name>
<protein>
    <submittedName>
        <fullName evidence="2">Uncharacterized protein</fullName>
    </submittedName>
</protein>
<evidence type="ECO:0000256" key="1">
    <source>
        <dbReference type="SAM" id="MobiDB-lite"/>
    </source>
</evidence>
<proteinExistence type="predicted"/>
<gene>
    <name evidence="2" type="ORF">FRACYDRAFT_239638</name>
</gene>
<dbReference type="Proteomes" id="UP000095751">
    <property type="component" value="Unassembled WGS sequence"/>
</dbReference>
<feature type="region of interest" description="Disordered" evidence="1">
    <location>
        <begin position="1"/>
        <end position="159"/>
    </location>
</feature>
<evidence type="ECO:0000313" key="3">
    <source>
        <dbReference type="Proteomes" id="UP000095751"/>
    </source>
</evidence>
<evidence type="ECO:0000313" key="2">
    <source>
        <dbReference type="EMBL" id="OEU17037.1"/>
    </source>
</evidence>
<reference evidence="2 3" key="1">
    <citation type="submission" date="2016-09" db="EMBL/GenBank/DDBJ databases">
        <title>Extensive genetic diversity and differential bi-allelic expression allows diatom success in the polar Southern Ocean.</title>
        <authorList>
            <consortium name="DOE Joint Genome Institute"/>
            <person name="Mock T."/>
            <person name="Otillar R.P."/>
            <person name="Strauss J."/>
            <person name="Dupont C."/>
            <person name="Frickenhaus S."/>
            <person name="Maumus F."/>
            <person name="Mcmullan M."/>
            <person name="Sanges R."/>
            <person name="Schmutz J."/>
            <person name="Toseland A."/>
            <person name="Valas R."/>
            <person name="Veluchamy A."/>
            <person name="Ward B.J."/>
            <person name="Allen A."/>
            <person name="Barry K."/>
            <person name="Falciatore A."/>
            <person name="Ferrante M."/>
            <person name="Fortunato A.E."/>
            <person name="Gloeckner G."/>
            <person name="Gruber A."/>
            <person name="Hipkin R."/>
            <person name="Janech M."/>
            <person name="Kroth P."/>
            <person name="Leese F."/>
            <person name="Lindquist E."/>
            <person name="Lyon B.R."/>
            <person name="Martin J."/>
            <person name="Mayer C."/>
            <person name="Parker M."/>
            <person name="Quesneville H."/>
            <person name="Raymond J."/>
            <person name="Uhlig C."/>
            <person name="Valentin K.U."/>
            <person name="Worden A.Z."/>
            <person name="Armbrust E.V."/>
            <person name="Bowler C."/>
            <person name="Green B."/>
            <person name="Moulton V."/>
            <person name="Van Oosterhout C."/>
            <person name="Grigoriev I."/>
        </authorList>
    </citation>
    <scope>NUCLEOTIDE SEQUENCE [LARGE SCALE GENOMIC DNA]</scope>
    <source>
        <strain evidence="2 3">CCMP1102</strain>
    </source>
</reference>
<accession>A0A1E7FFW2</accession>
<feature type="compositionally biased region" description="Low complexity" evidence="1">
    <location>
        <begin position="58"/>
        <end position="96"/>
    </location>
</feature>
<dbReference type="AlphaFoldDB" id="A0A1E7FFW2"/>
<dbReference type="KEGG" id="fcy:FRACYDRAFT_239638"/>
<feature type="compositionally biased region" description="Basic and acidic residues" evidence="1">
    <location>
        <begin position="142"/>
        <end position="153"/>
    </location>
</feature>
<sequence>MSSVTIPAGQPKQHHQSDVSSINSCTYDSKDTHDDGMEEWNEDEYNKRFFQNVSIKDTTTARNNAGTTTTTTTTTLASTSGSAPGSAPGSGSLSSVNKKKRSRRSAALELSETESDPHDDVANIQPQQQEEQPRPSKKRRRLAEAKARAKEWNARTFGS</sequence>
<organism evidence="2 3">
    <name type="scientific">Fragilariopsis cylindrus CCMP1102</name>
    <dbReference type="NCBI Taxonomy" id="635003"/>
    <lineage>
        <taxon>Eukaryota</taxon>
        <taxon>Sar</taxon>
        <taxon>Stramenopiles</taxon>
        <taxon>Ochrophyta</taxon>
        <taxon>Bacillariophyta</taxon>
        <taxon>Bacillariophyceae</taxon>
        <taxon>Bacillariophycidae</taxon>
        <taxon>Bacillariales</taxon>
        <taxon>Bacillariaceae</taxon>
        <taxon>Fragilariopsis</taxon>
    </lineage>
</organism>